<organism evidence="1 2">
    <name type="scientific">Hyalomma asiaticum</name>
    <name type="common">Tick</name>
    <dbReference type="NCBI Taxonomy" id="266040"/>
    <lineage>
        <taxon>Eukaryota</taxon>
        <taxon>Metazoa</taxon>
        <taxon>Ecdysozoa</taxon>
        <taxon>Arthropoda</taxon>
        <taxon>Chelicerata</taxon>
        <taxon>Arachnida</taxon>
        <taxon>Acari</taxon>
        <taxon>Parasitiformes</taxon>
        <taxon>Ixodida</taxon>
        <taxon>Ixodoidea</taxon>
        <taxon>Ixodidae</taxon>
        <taxon>Hyalomminae</taxon>
        <taxon>Hyalomma</taxon>
    </lineage>
</organism>
<sequence length="176" mass="19327">MSTVSAAAVGVRDYKQLRKPDTQMEKASTVPEDESRKRAHEGLRLLDDLDTGIKKMKVTAKGEGLRAAPKPSQKCHCNDLLGPSRVRRSRRSSKRTRAARGKPSFAKAKSDDEATASTSASSGSFHADDVKESSSAPDPTYVPPYDDTTVNELAAYFENFVHIPRKMSAMAEMMYT</sequence>
<evidence type="ECO:0000313" key="1">
    <source>
        <dbReference type="EMBL" id="KAH6948048.1"/>
    </source>
</evidence>
<evidence type="ECO:0000313" key="2">
    <source>
        <dbReference type="Proteomes" id="UP000821845"/>
    </source>
</evidence>
<name>A0ACB7TPG2_HYAAI</name>
<accession>A0ACB7TPG2</accession>
<proteinExistence type="predicted"/>
<comment type="caution">
    <text evidence="1">The sequence shown here is derived from an EMBL/GenBank/DDBJ whole genome shotgun (WGS) entry which is preliminary data.</text>
</comment>
<reference evidence="1" key="1">
    <citation type="submission" date="2020-05" db="EMBL/GenBank/DDBJ databases">
        <title>Large-scale comparative analyses of tick genomes elucidate their genetic diversity and vector capacities.</title>
        <authorList>
            <person name="Jia N."/>
            <person name="Wang J."/>
            <person name="Shi W."/>
            <person name="Du L."/>
            <person name="Sun Y."/>
            <person name="Zhan W."/>
            <person name="Jiang J."/>
            <person name="Wang Q."/>
            <person name="Zhang B."/>
            <person name="Ji P."/>
            <person name="Sakyi L.B."/>
            <person name="Cui X."/>
            <person name="Yuan T."/>
            <person name="Jiang B."/>
            <person name="Yang W."/>
            <person name="Lam T.T.-Y."/>
            <person name="Chang Q."/>
            <person name="Ding S."/>
            <person name="Wang X."/>
            <person name="Zhu J."/>
            <person name="Ruan X."/>
            <person name="Zhao L."/>
            <person name="Wei J."/>
            <person name="Que T."/>
            <person name="Du C."/>
            <person name="Cheng J."/>
            <person name="Dai P."/>
            <person name="Han X."/>
            <person name="Huang E."/>
            <person name="Gao Y."/>
            <person name="Liu J."/>
            <person name="Shao H."/>
            <person name="Ye R."/>
            <person name="Li L."/>
            <person name="Wei W."/>
            <person name="Wang X."/>
            <person name="Wang C."/>
            <person name="Yang T."/>
            <person name="Huo Q."/>
            <person name="Li W."/>
            <person name="Guo W."/>
            <person name="Chen H."/>
            <person name="Zhou L."/>
            <person name="Ni X."/>
            <person name="Tian J."/>
            <person name="Zhou Y."/>
            <person name="Sheng Y."/>
            <person name="Liu T."/>
            <person name="Pan Y."/>
            <person name="Xia L."/>
            <person name="Li J."/>
            <person name="Zhao F."/>
            <person name="Cao W."/>
        </authorList>
    </citation>
    <scope>NUCLEOTIDE SEQUENCE</scope>
    <source>
        <strain evidence="1">Hyas-2018</strain>
    </source>
</reference>
<keyword evidence="2" id="KW-1185">Reference proteome</keyword>
<gene>
    <name evidence="1" type="ORF">HPB50_022733</name>
</gene>
<dbReference type="Proteomes" id="UP000821845">
    <property type="component" value="Chromosome 1"/>
</dbReference>
<protein>
    <submittedName>
        <fullName evidence="1">Uncharacterized protein</fullName>
    </submittedName>
</protein>
<dbReference type="EMBL" id="CM023481">
    <property type="protein sequence ID" value="KAH6948048.1"/>
    <property type="molecule type" value="Genomic_DNA"/>
</dbReference>